<feature type="transmembrane region" description="Helical" evidence="6">
    <location>
        <begin position="275"/>
        <end position="299"/>
    </location>
</feature>
<evidence type="ECO:0000256" key="5">
    <source>
        <dbReference type="ARBA" id="ARBA00023136"/>
    </source>
</evidence>
<dbReference type="PANTHER" id="PTHR30294:SF46">
    <property type="entry name" value="ABC TRANSPORTER PERMEASE"/>
    <property type="match status" value="1"/>
</dbReference>
<comment type="subcellular location">
    <subcellularLocation>
        <location evidence="1">Cell membrane</location>
        <topology evidence="1">Multi-pass membrane protein</topology>
    </subcellularLocation>
</comment>
<evidence type="ECO:0000313" key="8">
    <source>
        <dbReference type="EMBL" id="KQL45141.1"/>
    </source>
</evidence>
<keyword evidence="2" id="KW-1003">Cell membrane</keyword>
<comment type="caution">
    <text evidence="8">The sequence shown here is derived from an EMBL/GenBank/DDBJ whole genome shotgun (WGS) entry which is preliminary data.</text>
</comment>
<dbReference type="InterPro" id="IPR051449">
    <property type="entry name" value="ABC-2_transporter_component"/>
</dbReference>
<dbReference type="Proteomes" id="UP000051063">
    <property type="component" value="Unassembled WGS sequence"/>
</dbReference>
<proteinExistence type="predicted"/>
<feature type="transmembrane region" description="Helical" evidence="6">
    <location>
        <begin position="206"/>
        <end position="228"/>
    </location>
</feature>
<reference evidence="8 9" key="1">
    <citation type="submission" date="2015-09" db="EMBL/GenBank/DDBJ databases">
        <title>Genome sequencing project for genomic taxonomy and phylogenomics of Bacillus-like bacteria.</title>
        <authorList>
            <person name="Liu B."/>
            <person name="Wang J."/>
            <person name="Zhu Y."/>
            <person name="Liu G."/>
            <person name="Chen Q."/>
            <person name="Chen Z."/>
            <person name="Lan J."/>
            <person name="Che J."/>
            <person name="Ge C."/>
            <person name="Shi H."/>
            <person name="Pan Z."/>
            <person name="Liu X."/>
        </authorList>
    </citation>
    <scope>NUCLEOTIDE SEQUENCE [LARGE SCALE GENOMIC DNA]</scope>
    <source>
        <strain evidence="8 9">DSM 8552</strain>
    </source>
</reference>
<evidence type="ECO:0000256" key="6">
    <source>
        <dbReference type="SAM" id="Phobius"/>
    </source>
</evidence>
<feature type="transmembrane region" description="Helical" evidence="6">
    <location>
        <begin position="163"/>
        <end position="185"/>
    </location>
</feature>
<evidence type="ECO:0000313" key="9">
    <source>
        <dbReference type="Proteomes" id="UP000051063"/>
    </source>
</evidence>
<keyword evidence="9" id="KW-1185">Reference proteome</keyword>
<dbReference type="Pfam" id="PF12698">
    <property type="entry name" value="ABC2_membrane_3"/>
    <property type="match status" value="1"/>
</dbReference>
<dbReference type="PANTHER" id="PTHR30294">
    <property type="entry name" value="MEMBRANE COMPONENT OF ABC TRANSPORTER YHHJ-RELATED"/>
    <property type="match status" value="1"/>
</dbReference>
<evidence type="ECO:0000256" key="1">
    <source>
        <dbReference type="ARBA" id="ARBA00004651"/>
    </source>
</evidence>
<evidence type="ECO:0000256" key="3">
    <source>
        <dbReference type="ARBA" id="ARBA00022692"/>
    </source>
</evidence>
<sequence length="377" mass="41855">MWTIIDEWKHITRGKFVVLILIVPLIVAAVFSYIFQNSTVNEASLAVVDQDHSVYSRQLITKLDASQYLQVNGVFDNYVEADPLLYNEKYSGVLYLPAGLETAYLQGKPINVGMYLDMTLTASANSIRTGVSEVIVVENATKSGPSTLTLEQRSLYNPTNQTAMSSIMMFVNVVMLVLLGLNTISIVPRLREQGRLPEELKNPLGIVFRVIPYALVGCVSCYLVIGVLKQFGGLRFEANWLQIFLPFFLYTLCTSLLAMLIGWTAPGAGKASGRIVMMIMPSFLLSGGQVPVALLPTLLQWVNKAIPLSLHFQVLRGFGYKGGDIRYFIPLLGHYLILICVILLVLFLLMLKEMKSLTRQQEDTPPAPSLAEGPYHV</sequence>
<dbReference type="InterPro" id="IPR013525">
    <property type="entry name" value="ABC2_TM"/>
</dbReference>
<evidence type="ECO:0000259" key="7">
    <source>
        <dbReference type="Pfam" id="PF12698"/>
    </source>
</evidence>
<dbReference type="RefSeq" id="WP_055747742.1">
    <property type="nucleotide sequence ID" value="NZ_LJJB01000013.1"/>
</dbReference>
<evidence type="ECO:0000256" key="2">
    <source>
        <dbReference type="ARBA" id="ARBA00022475"/>
    </source>
</evidence>
<feature type="transmembrane region" description="Helical" evidence="6">
    <location>
        <begin position="327"/>
        <end position="351"/>
    </location>
</feature>
<keyword evidence="5 6" id="KW-0472">Membrane</keyword>
<keyword evidence="3 6" id="KW-0812">Transmembrane</keyword>
<dbReference type="EMBL" id="LJJB01000013">
    <property type="protein sequence ID" value="KQL45141.1"/>
    <property type="molecule type" value="Genomic_DNA"/>
</dbReference>
<gene>
    <name evidence="8" type="ORF">AN963_27995</name>
</gene>
<feature type="transmembrane region" description="Helical" evidence="6">
    <location>
        <begin position="240"/>
        <end position="263"/>
    </location>
</feature>
<name>A0ABR5N3T5_BRECH</name>
<evidence type="ECO:0000256" key="4">
    <source>
        <dbReference type="ARBA" id="ARBA00022989"/>
    </source>
</evidence>
<protein>
    <submittedName>
        <fullName evidence="8">Multidrug ABC transporter permease</fullName>
    </submittedName>
</protein>
<accession>A0ABR5N3T5</accession>
<dbReference type="Gene3D" id="3.40.1710.10">
    <property type="entry name" value="abc type-2 transporter like domain"/>
    <property type="match status" value="1"/>
</dbReference>
<organism evidence="8 9">
    <name type="scientific">Brevibacillus choshinensis</name>
    <dbReference type="NCBI Taxonomy" id="54911"/>
    <lineage>
        <taxon>Bacteria</taxon>
        <taxon>Bacillati</taxon>
        <taxon>Bacillota</taxon>
        <taxon>Bacilli</taxon>
        <taxon>Bacillales</taxon>
        <taxon>Paenibacillaceae</taxon>
        <taxon>Brevibacillus</taxon>
    </lineage>
</organism>
<feature type="transmembrane region" description="Helical" evidence="6">
    <location>
        <begin position="16"/>
        <end position="35"/>
    </location>
</feature>
<feature type="domain" description="ABC-2 type transporter transmembrane" evidence="7">
    <location>
        <begin position="16"/>
        <end position="348"/>
    </location>
</feature>
<keyword evidence="4 6" id="KW-1133">Transmembrane helix</keyword>